<dbReference type="GO" id="GO:0008270">
    <property type="term" value="F:zinc ion binding"/>
    <property type="evidence" value="ECO:0007669"/>
    <property type="project" value="UniProtKB-KW"/>
</dbReference>
<evidence type="ECO:0000313" key="6">
    <source>
        <dbReference type="EMBL" id="KAF6019105.1"/>
    </source>
</evidence>
<evidence type="ECO:0000256" key="4">
    <source>
        <dbReference type="PROSITE-ProRule" id="PRU00175"/>
    </source>
</evidence>
<dbReference type="InterPro" id="IPR013083">
    <property type="entry name" value="Znf_RING/FYVE/PHD"/>
</dbReference>
<dbReference type="Gene3D" id="3.30.40.10">
    <property type="entry name" value="Zinc/RING finger domain, C3HC4 (zinc finger)"/>
    <property type="match status" value="1"/>
</dbReference>
<keyword evidence="1" id="KW-0479">Metal-binding</keyword>
<feature type="domain" description="RING-type" evidence="5">
    <location>
        <begin position="24"/>
        <end position="64"/>
    </location>
</feature>
<dbReference type="EMBL" id="VXIV02003254">
    <property type="protein sequence ID" value="KAF6019105.1"/>
    <property type="molecule type" value="Genomic_DNA"/>
</dbReference>
<proteinExistence type="predicted"/>
<dbReference type="CDD" id="cd16449">
    <property type="entry name" value="RING-HC"/>
    <property type="match status" value="1"/>
</dbReference>
<organism evidence="6 7">
    <name type="scientific">Bugula neritina</name>
    <name type="common">Brown bryozoan</name>
    <name type="synonym">Sertularia neritina</name>
    <dbReference type="NCBI Taxonomy" id="10212"/>
    <lineage>
        <taxon>Eukaryota</taxon>
        <taxon>Metazoa</taxon>
        <taxon>Spiralia</taxon>
        <taxon>Lophotrochozoa</taxon>
        <taxon>Bryozoa</taxon>
        <taxon>Gymnolaemata</taxon>
        <taxon>Cheilostomatida</taxon>
        <taxon>Flustrina</taxon>
        <taxon>Buguloidea</taxon>
        <taxon>Bugulidae</taxon>
        <taxon>Bugula</taxon>
    </lineage>
</organism>
<dbReference type="PROSITE" id="PS50089">
    <property type="entry name" value="ZF_RING_2"/>
    <property type="match status" value="1"/>
</dbReference>
<gene>
    <name evidence="6" type="ORF">EB796_022602</name>
</gene>
<keyword evidence="2 4" id="KW-0863">Zinc-finger</keyword>
<sequence length="517" mass="59412">MAAKCPASPTAALIEERFYDSFECQICTLANIRRFRLLPCQHKLCIDCLQSILLSRSKKCPFCKIALHKSQATDYPVCRQTVQLWDNIQGLQSDLSQQKKRKDDNCSTLGCDRKIDMHCTKCLLYMCFQCSKSKCNESESRVHDLNEYDEEKETLAKVKNESWKEAQQDRLEKIKKERSRLMDKIKRRMAVITDENFSETMKHVKETKVMIELLKDMESRATEELENRTMEEDEIDVDDISELVEKFSMFEKKTFEIVRHQEIENKKVVYSVARSPNDGIITGDVKGFTIYTSNGKQVKSIPTVTAEPTCVICVRSYNQQIYVLCEELAFGKRRTMVVLNSVYGEIYNFPVCGYHQVSQFAICNDKFYVADPRKKRLIVHSTNQRESAGKVLSEIPNDSFHTPAFLSLCPPGSLIISDPGAHKVYKLDCRTDKFTWVSTAVTEPGSVCCDQLFHVLVWCAVKRQIAVLSTDTGELRKWISLDAFGFPDQGHIIDMCLRENSLWAAALRHGLYKFDFA</sequence>
<reference evidence="6" key="1">
    <citation type="submission" date="2020-06" db="EMBL/GenBank/DDBJ databases">
        <title>Draft genome of Bugula neritina, a colonial animal packing powerful symbionts and potential medicines.</title>
        <authorList>
            <person name="Rayko M."/>
        </authorList>
    </citation>
    <scope>NUCLEOTIDE SEQUENCE [LARGE SCALE GENOMIC DNA]</scope>
    <source>
        <strain evidence="6">Kwan_BN1</strain>
    </source>
</reference>
<dbReference type="SUPFAM" id="SSF63829">
    <property type="entry name" value="Calcium-dependent phosphotriesterase"/>
    <property type="match status" value="1"/>
</dbReference>
<dbReference type="OrthoDB" id="1616686at2759"/>
<evidence type="ECO:0000256" key="2">
    <source>
        <dbReference type="ARBA" id="ARBA00022771"/>
    </source>
</evidence>
<comment type="caution">
    <text evidence="6">The sequence shown here is derived from an EMBL/GenBank/DDBJ whole genome shotgun (WGS) entry which is preliminary data.</text>
</comment>
<dbReference type="SUPFAM" id="SSF57850">
    <property type="entry name" value="RING/U-box"/>
    <property type="match status" value="1"/>
</dbReference>
<name>A0A7J7IZ92_BUGNE</name>
<dbReference type="Pfam" id="PF00097">
    <property type="entry name" value="zf-C3HC4"/>
    <property type="match status" value="1"/>
</dbReference>
<dbReference type="AlphaFoldDB" id="A0A7J7IZ92"/>
<dbReference type="PROSITE" id="PS00518">
    <property type="entry name" value="ZF_RING_1"/>
    <property type="match status" value="1"/>
</dbReference>
<dbReference type="InterPro" id="IPR017907">
    <property type="entry name" value="Znf_RING_CS"/>
</dbReference>
<keyword evidence="7" id="KW-1185">Reference proteome</keyword>
<dbReference type="Gene3D" id="2.120.10.30">
    <property type="entry name" value="TolB, C-terminal domain"/>
    <property type="match status" value="1"/>
</dbReference>
<dbReference type="InterPro" id="IPR011042">
    <property type="entry name" value="6-blade_b-propeller_TolB-like"/>
</dbReference>
<dbReference type="SMART" id="SM00184">
    <property type="entry name" value="RING"/>
    <property type="match status" value="1"/>
</dbReference>
<evidence type="ECO:0000313" key="7">
    <source>
        <dbReference type="Proteomes" id="UP000593567"/>
    </source>
</evidence>
<dbReference type="Proteomes" id="UP000593567">
    <property type="component" value="Unassembled WGS sequence"/>
</dbReference>
<dbReference type="InterPro" id="IPR001841">
    <property type="entry name" value="Znf_RING"/>
</dbReference>
<evidence type="ECO:0000256" key="1">
    <source>
        <dbReference type="ARBA" id="ARBA00022723"/>
    </source>
</evidence>
<evidence type="ECO:0000256" key="3">
    <source>
        <dbReference type="ARBA" id="ARBA00022833"/>
    </source>
</evidence>
<protein>
    <recommendedName>
        <fullName evidence="5">RING-type domain-containing protein</fullName>
    </recommendedName>
</protein>
<evidence type="ECO:0000259" key="5">
    <source>
        <dbReference type="PROSITE" id="PS50089"/>
    </source>
</evidence>
<dbReference type="InterPro" id="IPR018957">
    <property type="entry name" value="Znf_C3HC4_RING-type"/>
</dbReference>
<keyword evidence="3" id="KW-0862">Zinc</keyword>
<accession>A0A7J7IZ92</accession>